<evidence type="ECO:0000256" key="17">
    <source>
        <dbReference type="RuleBase" id="RU363061"/>
    </source>
</evidence>
<keyword evidence="6 16" id="KW-0679">Respiratory chain</keyword>
<evidence type="ECO:0000313" key="20">
    <source>
        <dbReference type="Proteomes" id="UP000074410"/>
    </source>
</evidence>
<keyword evidence="17" id="KW-1003">Cell membrane</keyword>
<comment type="function">
    <text evidence="17">Cytochrome c oxidase is the component of the respiratory chain that catalyzes the reduction of oxygen to water. Subunits 1-3 form the functional core of the enzyme complex. CO I is the catalytic subunit of the enzyme. Electrons originating in cytochrome c are transferred via the copper A center of subunit 2 and heme A of subunit 1 to the bimetallic center formed by heme A3 and copper B.</text>
</comment>
<dbReference type="InterPro" id="IPR000883">
    <property type="entry name" value="Cyt_C_Oxase_1"/>
</dbReference>
<evidence type="ECO:0000256" key="4">
    <source>
        <dbReference type="ARBA" id="ARBA00022448"/>
    </source>
</evidence>
<evidence type="ECO:0000256" key="7">
    <source>
        <dbReference type="ARBA" id="ARBA00022692"/>
    </source>
</evidence>
<feature type="transmembrane region" description="Helical" evidence="17">
    <location>
        <begin position="78"/>
        <end position="96"/>
    </location>
</feature>
<dbReference type="EMBL" id="LDTC01000079">
    <property type="protein sequence ID" value="KTW11520.1"/>
    <property type="molecule type" value="Genomic_DNA"/>
</dbReference>
<comment type="caution">
    <text evidence="19">The sequence shown here is derived from an EMBL/GenBank/DDBJ whole genome shotgun (WGS) entry which is preliminary data.</text>
</comment>
<feature type="transmembrane region" description="Helical" evidence="17">
    <location>
        <begin position="151"/>
        <end position="175"/>
    </location>
</feature>
<comment type="similarity">
    <text evidence="3 16">Belongs to the heme-copper respiratory oxidase family.</text>
</comment>
<feature type="transmembrane region" description="Helical" evidence="17">
    <location>
        <begin position="426"/>
        <end position="444"/>
    </location>
</feature>
<feature type="transmembrane region" description="Helical" evidence="17">
    <location>
        <begin position="350"/>
        <end position="373"/>
    </location>
</feature>
<reference evidence="19 20" key="1">
    <citation type="journal article" date="2016" name="Front. Microbiol.">
        <title>Genomic Resource of Rice Seed Associated Bacteria.</title>
        <authorList>
            <person name="Midha S."/>
            <person name="Bansal K."/>
            <person name="Sharma S."/>
            <person name="Kumar N."/>
            <person name="Patil P.P."/>
            <person name="Chaudhry V."/>
            <person name="Patil P.B."/>
        </authorList>
    </citation>
    <scope>NUCLEOTIDE SEQUENCE [LARGE SCALE GENOMIC DNA]</scope>
    <source>
        <strain evidence="19 20">NS258</strain>
    </source>
</reference>
<dbReference type="PATRIC" id="fig|33051.5.peg.3436"/>
<comment type="catalytic activity">
    <reaction evidence="15 17">
        <text>4 Fe(II)-[cytochrome c] + O2 + 8 H(+)(in) = 4 Fe(III)-[cytochrome c] + 2 H2O + 4 H(+)(out)</text>
        <dbReference type="Rhea" id="RHEA:11436"/>
        <dbReference type="Rhea" id="RHEA-COMP:10350"/>
        <dbReference type="Rhea" id="RHEA-COMP:14399"/>
        <dbReference type="ChEBI" id="CHEBI:15377"/>
        <dbReference type="ChEBI" id="CHEBI:15378"/>
        <dbReference type="ChEBI" id="CHEBI:15379"/>
        <dbReference type="ChEBI" id="CHEBI:29033"/>
        <dbReference type="ChEBI" id="CHEBI:29034"/>
        <dbReference type="EC" id="7.1.1.9"/>
    </reaction>
</comment>
<dbReference type="GO" id="GO:0006119">
    <property type="term" value="P:oxidative phosphorylation"/>
    <property type="evidence" value="ECO:0007669"/>
    <property type="project" value="UniProtKB-UniPathway"/>
</dbReference>
<evidence type="ECO:0000256" key="11">
    <source>
        <dbReference type="ARBA" id="ARBA00022989"/>
    </source>
</evidence>
<keyword evidence="11 17" id="KW-1133">Transmembrane helix</keyword>
<feature type="transmembrane region" description="Helical" evidence="17">
    <location>
        <begin position="278"/>
        <end position="302"/>
    </location>
</feature>
<evidence type="ECO:0000256" key="3">
    <source>
        <dbReference type="ARBA" id="ARBA00009578"/>
    </source>
</evidence>
<gene>
    <name evidence="19" type="ORF">NS258_11505</name>
</gene>
<feature type="transmembrane region" description="Helical" evidence="17">
    <location>
        <begin position="385"/>
        <end position="406"/>
    </location>
</feature>
<evidence type="ECO:0000256" key="2">
    <source>
        <dbReference type="ARBA" id="ARBA00004673"/>
    </source>
</evidence>
<comment type="subcellular location">
    <subcellularLocation>
        <location evidence="1 17">Cell membrane</location>
        <topology evidence="1 17">Multi-pass membrane protein</topology>
    </subcellularLocation>
</comment>
<dbReference type="Gene3D" id="1.20.210.10">
    <property type="entry name" value="Cytochrome c oxidase-like, subunit I domain"/>
    <property type="match status" value="1"/>
</dbReference>
<feature type="transmembrane region" description="Helical" evidence="17">
    <location>
        <begin position="195"/>
        <end position="219"/>
    </location>
</feature>
<dbReference type="InterPro" id="IPR014241">
    <property type="entry name" value="Cyt_c_oxidase_su1_bac"/>
</dbReference>
<sequence length="561" mass="61744">MTDTALHPGSAFVGHDDHHHAHHSDDHGADHKPGFFARWFLSTNHKDIGTLYLIFAIVAGIIGGGISGLMRAELREPGIQYLGIWAGMLHGGAQSLDQSLHLWNVLITAHGLIMVFFMVMPAMIGGFGNWFVPIMIGAPDMAFPRMNNVSFWLLIPAFTLLLASPFFGSGAGVGWTAYAPLSTFGEPGPSVDMAILALHLAGASSILGAINFITTIFNMRAPGMTLHKMPLFVWSVLVTAFLLLLSLPVLAAAITMLLTDRNFGTTFFDPAGGGDPILYQHLFWFFGHPEVYIMILPGFGIVSQIIATFSRKPVFGYLGMAYAMVAIGVVGFVVWAHHMFATGLSVNTKMYFTAATMIIAVPTGIKIFSWIATMWGGSLTFKTPMVWAIGFIFMFTVGGVTGVVLANGGIDDYMHDTYYVVAHFHYVLSLGAVFALFAGFYYWFPKMSGKMYSELLGQLHFWVFFAGVNLLFFPMHFLGLQGMPRRYPDYPDAFEMWNRVATHGYEIMAVGMGFFFINLVWSLIAGKPAGDNPWGEGATTLEWTLSSPPPYHQFETLPRID</sequence>
<feature type="transmembrane region" description="Helical" evidence="17">
    <location>
        <begin position="500"/>
        <end position="521"/>
    </location>
</feature>
<keyword evidence="8 17" id="KW-0479">Metal-binding</keyword>
<comment type="pathway">
    <text evidence="2 17">Energy metabolism; oxidative phosphorylation.</text>
</comment>
<dbReference type="GO" id="GO:0046872">
    <property type="term" value="F:metal ion binding"/>
    <property type="evidence" value="ECO:0007669"/>
    <property type="project" value="UniProtKB-KW"/>
</dbReference>
<dbReference type="GO" id="GO:0022904">
    <property type="term" value="P:respiratory electron transport chain"/>
    <property type="evidence" value="ECO:0007669"/>
    <property type="project" value="TreeGrafter"/>
</dbReference>
<feature type="transmembrane region" description="Helical" evidence="17">
    <location>
        <begin position="102"/>
        <end position="131"/>
    </location>
</feature>
<keyword evidence="14 17" id="KW-0472">Membrane</keyword>
<dbReference type="UniPathway" id="UPA00705"/>
<keyword evidence="12 17" id="KW-0408">Iron</keyword>
<evidence type="ECO:0000256" key="10">
    <source>
        <dbReference type="ARBA" id="ARBA00022982"/>
    </source>
</evidence>
<dbReference type="PROSITE" id="PS00077">
    <property type="entry name" value="COX1_CUB"/>
    <property type="match status" value="1"/>
</dbReference>
<dbReference type="Pfam" id="PF00115">
    <property type="entry name" value="COX1"/>
    <property type="match status" value="1"/>
</dbReference>
<keyword evidence="9" id="KW-1278">Translocase</keyword>
<dbReference type="FunFam" id="1.20.210.10:FF:000004">
    <property type="entry name" value="Cytochrome c oxidase subunit 1"/>
    <property type="match status" value="1"/>
</dbReference>
<feature type="transmembrane region" description="Helical" evidence="17">
    <location>
        <begin position="48"/>
        <end position="66"/>
    </location>
</feature>
<feature type="transmembrane region" description="Helical" evidence="17">
    <location>
        <begin position="231"/>
        <end position="258"/>
    </location>
</feature>
<organism evidence="19 20">
    <name type="scientific">Sphingomonas sanguinis</name>
    <dbReference type="NCBI Taxonomy" id="33051"/>
    <lineage>
        <taxon>Bacteria</taxon>
        <taxon>Pseudomonadati</taxon>
        <taxon>Pseudomonadota</taxon>
        <taxon>Alphaproteobacteria</taxon>
        <taxon>Sphingomonadales</taxon>
        <taxon>Sphingomonadaceae</taxon>
        <taxon>Sphingomonas</taxon>
    </lineage>
</organism>
<protein>
    <recommendedName>
        <fullName evidence="17">Cytochrome c oxidase subunit 1</fullName>
        <ecNumber evidence="17">7.1.1.9</ecNumber>
    </recommendedName>
</protein>
<keyword evidence="10 16" id="KW-0249">Electron transport</keyword>
<dbReference type="GO" id="GO:0020037">
    <property type="term" value="F:heme binding"/>
    <property type="evidence" value="ECO:0007669"/>
    <property type="project" value="InterPro"/>
</dbReference>
<dbReference type="GO" id="GO:0045277">
    <property type="term" value="C:respiratory chain complex IV"/>
    <property type="evidence" value="ECO:0007669"/>
    <property type="project" value="InterPro"/>
</dbReference>
<dbReference type="InterPro" id="IPR023615">
    <property type="entry name" value="Cyt_c_Oxase_su1_BS"/>
</dbReference>
<dbReference type="PROSITE" id="PS50855">
    <property type="entry name" value="COX1"/>
    <property type="match status" value="1"/>
</dbReference>
<feature type="transmembrane region" description="Helical" evidence="17">
    <location>
        <begin position="314"/>
        <end position="338"/>
    </location>
</feature>
<keyword evidence="13 17" id="KW-0186">Copper</keyword>
<evidence type="ECO:0000256" key="6">
    <source>
        <dbReference type="ARBA" id="ARBA00022660"/>
    </source>
</evidence>
<evidence type="ECO:0000256" key="5">
    <source>
        <dbReference type="ARBA" id="ARBA00022617"/>
    </source>
</evidence>
<evidence type="ECO:0000313" key="19">
    <source>
        <dbReference type="EMBL" id="KTW11520.1"/>
    </source>
</evidence>
<evidence type="ECO:0000256" key="13">
    <source>
        <dbReference type="ARBA" id="ARBA00023008"/>
    </source>
</evidence>
<feature type="transmembrane region" description="Helical" evidence="17">
    <location>
        <begin position="456"/>
        <end position="480"/>
    </location>
</feature>
<dbReference type="CDD" id="cd01663">
    <property type="entry name" value="Cyt_c_Oxidase_I"/>
    <property type="match status" value="1"/>
</dbReference>
<keyword evidence="4 16" id="KW-0813">Transport</keyword>
<evidence type="ECO:0000256" key="14">
    <source>
        <dbReference type="ARBA" id="ARBA00023136"/>
    </source>
</evidence>
<dbReference type="SUPFAM" id="SSF81442">
    <property type="entry name" value="Cytochrome c oxidase subunit I-like"/>
    <property type="match status" value="1"/>
</dbReference>
<dbReference type="GO" id="GO:0015990">
    <property type="term" value="P:electron transport coupled proton transport"/>
    <property type="evidence" value="ECO:0007669"/>
    <property type="project" value="InterPro"/>
</dbReference>
<accession>A0A147J807</accession>
<dbReference type="AlphaFoldDB" id="A0A147J807"/>
<dbReference type="Proteomes" id="UP000074410">
    <property type="component" value="Unassembled WGS sequence"/>
</dbReference>
<dbReference type="GO" id="GO:0004129">
    <property type="term" value="F:cytochrome-c oxidase activity"/>
    <property type="evidence" value="ECO:0007669"/>
    <property type="project" value="UniProtKB-EC"/>
</dbReference>
<dbReference type="RefSeq" id="WP_058717228.1">
    <property type="nucleotide sequence ID" value="NZ_DASCOA010000100.1"/>
</dbReference>
<evidence type="ECO:0000256" key="9">
    <source>
        <dbReference type="ARBA" id="ARBA00022967"/>
    </source>
</evidence>
<dbReference type="EC" id="7.1.1.9" evidence="17"/>
<feature type="domain" description="Cytochrome oxidase subunit I profile" evidence="18">
    <location>
        <begin position="39"/>
        <end position="561"/>
    </location>
</feature>
<name>A0A147J807_9SPHN</name>
<dbReference type="InterPro" id="IPR023616">
    <property type="entry name" value="Cyt_c_oxase-like_su1_dom"/>
</dbReference>
<dbReference type="PANTHER" id="PTHR10422:SF18">
    <property type="entry name" value="CYTOCHROME C OXIDASE SUBUNIT 1"/>
    <property type="match status" value="1"/>
</dbReference>
<evidence type="ECO:0000256" key="1">
    <source>
        <dbReference type="ARBA" id="ARBA00004651"/>
    </source>
</evidence>
<evidence type="ECO:0000259" key="18">
    <source>
        <dbReference type="PROSITE" id="PS50855"/>
    </source>
</evidence>
<evidence type="ECO:0000256" key="8">
    <source>
        <dbReference type="ARBA" id="ARBA00022723"/>
    </source>
</evidence>
<dbReference type="PRINTS" id="PR01165">
    <property type="entry name" value="CYCOXIDASEI"/>
</dbReference>
<dbReference type="InterPro" id="IPR036927">
    <property type="entry name" value="Cyt_c_oxase-like_su1_sf"/>
</dbReference>
<dbReference type="NCBIfam" id="TIGR02891">
    <property type="entry name" value="CtaD_CoxA"/>
    <property type="match status" value="1"/>
</dbReference>
<evidence type="ECO:0000256" key="16">
    <source>
        <dbReference type="RuleBase" id="RU000370"/>
    </source>
</evidence>
<dbReference type="GO" id="GO:0005886">
    <property type="term" value="C:plasma membrane"/>
    <property type="evidence" value="ECO:0007669"/>
    <property type="project" value="UniProtKB-SubCell"/>
</dbReference>
<keyword evidence="5 16" id="KW-0349">Heme</keyword>
<dbReference type="PANTHER" id="PTHR10422">
    <property type="entry name" value="CYTOCHROME C OXIDASE SUBUNIT 1"/>
    <property type="match status" value="1"/>
</dbReference>
<evidence type="ECO:0000256" key="15">
    <source>
        <dbReference type="ARBA" id="ARBA00047816"/>
    </source>
</evidence>
<keyword evidence="7 16" id="KW-0812">Transmembrane</keyword>
<evidence type="ECO:0000256" key="12">
    <source>
        <dbReference type="ARBA" id="ARBA00023004"/>
    </source>
</evidence>
<proteinExistence type="inferred from homology"/>
<dbReference type="InterPro" id="IPR033944">
    <property type="entry name" value="Cyt_c_oxase_su1_dom"/>
</dbReference>